<feature type="domain" description="Methylamine utilisation protein MauE" evidence="6">
    <location>
        <begin position="31"/>
        <end position="140"/>
    </location>
</feature>
<evidence type="ECO:0000256" key="4">
    <source>
        <dbReference type="ARBA" id="ARBA00023136"/>
    </source>
</evidence>
<feature type="transmembrane region" description="Helical" evidence="5">
    <location>
        <begin position="183"/>
        <end position="203"/>
    </location>
</feature>
<keyword evidence="2 5" id="KW-0812">Transmembrane</keyword>
<reference evidence="7 8" key="1">
    <citation type="submission" date="2020-10" db="EMBL/GenBank/DDBJ databases">
        <title>Connecting structure to function with the recovery of over 1000 high-quality activated sludge metagenome-assembled genomes encoding full-length rRNA genes using long-read sequencing.</title>
        <authorList>
            <person name="Singleton C.M."/>
            <person name="Petriglieri F."/>
            <person name="Kristensen J.M."/>
            <person name="Kirkegaard R.H."/>
            <person name="Michaelsen T.Y."/>
            <person name="Andersen M.H."/>
            <person name="Karst S.M."/>
            <person name="Dueholm M.S."/>
            <person name="Nielsen P.H."/>
            <person name="Albertsen M."/>
        </authorList>
    </citation>
    <scope>NUCLEOTIDE SEQUENCE [LARGE SCALE GENOMIC DNA]</scope>
    <source>
        <strain evidence="7">Ribe_18-Q3-R11-54_BAT3C.373</strain>
    </source>
</reference>
<keyword evidence="3 5" id="KW-1133">Transmembrane helix</keyword>
<dbReference type="Pfam" id="PF07291">
    <property type="entry name" value="MauE"/>
    <property type="match status" value="1"/>
</dbReference>
<dbReference type="Proteomes" id="UP000808349">
    <property type="component" value="Unassembled WGS sequence"/>
</dbReference>
<feature type="transmembrane region" description="Helical" evidence="5">
    <location>
        <begin position="6"/>
        <end position="23"/>
    </location>
</feature>
<dbReference type="GO" id="GO:0030416">
    <property type="term" value="P:methylamine metabolic process"/>
    <property type="evidence" value="ECO:0007669"/>
    <property type="project" value="InterPro"/>
</dbReference>
<evidence type="ECO:0000313" key="7">
    <source>
        <dbReference type="EMBL" id="MBK9719556.1"/>
    </source>
</evidence>
<organism evidence="7 8">
    <name type="scientific">Candidatus Defluviibacterium haderslevense</name>
    <dbReference type="NCBI Taxonomy" id="2981993"/>
    <lineage>
        <taxon>Bacteria</taxon>
        <taxon>Pseudomonadati</taxon>
        <taxon>Bacteroidota</taxon>
        <taxon>Saprospiria</taxon>
        <taxon>Saprospirales</taxon>
        <taxon>Saprospiraceae</taxon>
        <taxon>Candidatus Defluviibacterium</taxon>
    </lineage>
</organism>
<accession>A0A9D7SDU4</accession>
<comment type="subcellular location">
    <subcellularLocation>
        <location evidence="1">Membrane</location>
        <topology evidence="1">Multi-pass membrane protein</topology>
    </subcellularLocation>
</comment>
<evidence type="ECO:0000313" key="8">
    <source>
        <dbReference type="Proteomes" id="UP000808349"/>
    </source>
</evidence>
<dbReference type="EMBL" id="JADKFW010000021">
    <property type="protein sequence ID" value="MBK9719556.1"/>
    <property type="molecule type" value="Genomic_DNA"/>
</dbReference>
<evidence type="ECO:0000256" key="5">
    <source>
        <dbReference type="SAM" id="Phobius"/>
    </source>
</evidence>
<feature type="transmembrane region" description="Helical" evidence="5">
    <location>
        <begin position="119"/>
        <end position="139"/>
    </location>
</feature>
<dbReference type="AlphaFoldDB" id="A0A9D7SDU4"/>
<dbReference type="InterPro" id="IPR009908">
    <property type="entry name" value="Methylamine_util_MauE"/>
</dbReference>
<sequence>MTIVTLNLYIGVAALILTFLMSMKQGLIKSWWVSFLQNFCGILFIFSGFVKAIDPMGTAYKMEDYFKEFELTCKGSFLSFMSDLFPFLLKYAIGFSVFMIILEIMIGIMLILGTRRKLTVGLFFGIMVFFTMLTGFTYLTGYVPKDVNFFEFSKWTTFDKSFMRVTNCGCFGDFLQIVPKTSFFKDIFLMIPAILFLFFWKRCHELFTPSLRSSISWFSIVGLFLFSLSNFKWDEPMIDFRPFSNGADIKAVKEKEQKAMADVEIVAWKLRNKTTNKIEDVPDKEYMSNLAKYPKTEFEVLDQVKSEPTVKQTKISDFAIFSLDGTDMTEMILDETRNLLIIVCPKIYYTSKSEMVTIQDTIYVQDTTWMGAKKDSFNVQSRISEVKTKEVKQNKYYWDAGFLDRLNKDILPRIDSLKADGVQACLVAGGAGEEAIMDLKKTLGVAFPFYSTDDILLKTIMRSNPGLVLMRSGMLIHKWHYRHIPSLEELRKDFLPYNPTLLH</sequence>
<evidence type="ECO:0000256" key="1">
    <source>
        <dbReference type="ARBA" id="ARBA00004141"/>
    </source>
</evidence>
<feature type="transmembrane region" description="Helical" evidence="5">
    <location>
        <begin position="88"/>
        <end position="112"/>
    </location>
</feature>
<evidence type="ECO:0000256" key="3">
    <source>
        <dbReference type="ARBA" id="ARBA00022989"/>
    </source>
</evidence>
<evidence type="ECO:0000256" key="2">
    <source>
        <dbReference type="ARBA" id="ARBA00022692"/>
    </source>
</evidence>
<feature type="transmembrane region" description="Helical" evidence="5">
    <location>
        <begin position="35"/>
        <end position="53"/>
    </location>
</feature>
<proteinExistence type="predicted"/>
<evidence type="ECO:0000259" key="6">
    <source>
        <dbReference type="Pfam" id="PF07291"/>
    </source>
</evidence>
<gene>
    <name evidence="7" type="ORF">IPO85_18970</name>
</gene>
<keyword evidence="4 5" id="KW-0472">Membrane</keyword>
<dbReference type="GO" id="GO:0016020">
    <property type="term" value="C:membrane"/>
    <property type="evidence" value="ECO:0007669"/>
    <property type="project" value="UniProtKB-SubCell"/>
</dbReference>
<name>A0A9D7SDU4_9BACT</name>
<protein>
    <recommendedName>
        <fullName evidence="6">Methylamine utilisation protein MauE domain-containing protein</fullName>
    </recommendedName>
</protein>
<comment type="caution">
    <text evidence="7">The sequence shown here is derived from an EMBL/GenBank/DDBJ whole genome shotgun (WGS) entry which is preliminary data.</text>
</comment>
<feature type="transmembrane region" description="Helical" evidence="5">
    <location>
        <begin position="215"/>
        <end position="233"/>
    </location>
</feature>